<evidence type="ECO:0000313" key="4">
    <source>
        <dbReference type="Proteomes" id="UP000471521"/>
    </source>
</evidence>
<feature type="transmembrane region" description="Helical" evidence="1">
    <location>
        <begin position="46"/>
        <end position="69"/>
    </location>
</feature>
<name>A0A6B0SQK1_9EURY</name>
<sequence>MTTTTHSERLRAWIDRHRLASFLVVTYAFTWTVQGFLAYSGMEASWTLSILVGFGAFGPPLGAAVVVWAAGGDLRAWVSQVLRWRIGVSWWVVAIGLPLVVLAVGSALYAVLGGPLDFESLPFPGVYLFAMAWGVVWGGGQEELGWRGFMLPLLQAKYSALTASLLVGVAWAGWHLPLFLNANTTHAGWPLSQQLLWVVTILAGSVLWTWMYNNTGGSVLAVAVFHAGINAMGIFHPADAEALAPGGVADPWLNFLAEATTAVVLVAAAILVVAVYGRRHLSTDEAPGPEVVGLR</sequence>
<feature type="transmembrane region" description="Helical" evidence="1">
    <location>
        <begin position="90"/>
        <end position="112"/>
    </location>
</feature>
<dbReference type="GO" id="GO:0004175">
    <property type="term" value="F:endopeptidase activity"/>
    <property type="evidence" value="ECO:0007669"/>
    <property type="project" value="UniProtKB-ARBA"/>
</dbReference>
<dbReference type="InterPro" id="IPR042150">
    <property type="entry name" value="MmRce1-like"/>
</dbReference>
<evidence type="ECO:0000313" key="3">
    <source>
        <dbReference type="EMBL" id="MXR21823.1"/>
    </source>
</evidence>
<dbReference type="GO" id="GO:0006508">
    <property type="term" value="P:proteolysis"/>
    <property type="evidence" value="ECO:0007669"/>
    <property type="project" value="UniProtKB-KW"/>
</dbReference>
<proteinExistence type="predicted"/>
<feature type="transmembrane region" description="Helical" evidence="1">
    <location>
        <begin position="194"/>
        <end position="212"/>
    </location>
</feature>
<feature type="domain" description="CAAX prenyl protease 2/Lysostaphin resistance protein A-like" evidence="2">
    <location>
        <begin position="128"/>
        <end position="232"/>
    </location>
</feature>
<keyword evidence="4" id="KW-1185">Reference proteome</keyword>
<feature type="transmembrane region" description="Helical" evidence="1">
    <location>
        <begin position="219"/>
        <end position="235"/>
    </location>
</feature>
<dbReference type="GO" id="GO:0080120">
    <property type="term" value="P:CAAX-box protein maturation"/>
    <property type="evidence" value="ECO:0007669"/>
    <property type="project" value="UniProtKB-ARBA"/>
</dbReference>
<protein>
    <submittedName>
        <fullName evidence="3">CPBP family intramembrane metalloprotease</fullName>
    </submittedName>
</protein>
<dbReference type="InterPro" id="IPR003675">
    <property type="entry name" value="Rce1/LyrA-like_dom"/>
</dbReference>
<evidence type="ECO:0000256" key="1">
    <source>
        <dbReference type="SAM" id="Phobius"/>
    </source>
</evidence>
<dbReference type="AlphaFoldDB" id="A0A6B0SQK1"/>
<dbReference type="Proteomes" id="UP000471521">
    <property type="component" value="Unassembled WGS sequence"/>
</dbReference>
<keyword evidence="1" id="KW-0812">Transmembrane</keyword>
<keyword evidence="3" id="KW-0482">Metalloprotease</keyword>
<dbReference type="GO" id="GO:0008237">
    <property type="term" value="F:metallopeptidase activity"/>
    <property type="evidence" value="ECO:0007669"/>
    <property type="project" value="UniProtKB-KW"/>
</dbReference>
<dbReference type="EMBL" id="WUUU01000156">
    <property type="protein sequence ID" value="MXR21823.1"/>
    <property type="molecule type" value="Genomic_DNA"/>
</dbReference>
<dbReference type="RefSeq" id="WP_159527258.1">
    <property type="nucleotide sequence ID" value="NZ_WUUU01000156.1"/>
</dbReference>
<dbReference type="Pfam" id="PF02517">
    <property type="entry name" value="Rce1-like"/>
    <property type="match status" value="1"/>
</dbReference>
<keyword evidence="1" id="KW-0472">Membrane</keyword>
<keyword evidence="3" id="KW-0378">Hydrolase</keyword>
<organism evidence="3 4">
    <name type="scientific">Halobacterium bonnevillei</name>
    <dbReference type="NCBI Taxonomy" id="2692200"/>
    <lineage>
        <taxon>Archaea</taxon>
        <taxon>Methanobacteriati</taxon>
        <taxon>Methanobacteriota</taxon>
        <taxon>Stenosarchaea group</taxon>
        <taxon>Halobacteria</taxon>
        <taxon>Halobacteriales</taxon>
        <taxon>Halobacteriaceae</taxon>
        <taxon>Halobacterium</taxon>
    </lineage>
</organism>
<feature type="transmembrane region" description="Helical" evidence="1">
    <location>
        <begin position="19"/>
        <end position="40"/>
    </location>
</feature>
<dbReference type="PANTHER" id="PTHR35797:SF1">
    <property type="entry name" value="PROTEASE"/>
    <property type="match status" value="1"/>
</dbReference>
<comment type="caution">
    <text evidence="3">The sequence shown here is derived from an EMBL/GenBank/DDBJ whole genome shotgun (WGS) entry which is preliminary data.</text>
</comment>
<accession>A0A6B0SQK1</accession>
<evidence type="ECO:0000259" key="2">
    <source>
        <dbReference type="Pfam" id="PF02517"/>
    </source>
</evidence>
<dbReference type="OrthoDB" id="28575at2157"/>
<feature type="transmembrane region" description="Helical" evidence="1">
    <location>
        <begin position="118"/>
        <end position="137"/>
    </location>
</feature>
<reference evidence="3 4" key="1">
    <citation type="submission" date="2019-12" db="EMBL/GenBank/DDBJ databases">
        <title>Isolation and characterization of three novel carbon monoxide-oxidizing members of Halobacteria from salione crusts and soils.</title>
        <authorList>
            <person name="Myers M.R."/>
            <person name="King G.M."/>
        </authorList>
    </citation>
    <scope>NUCLEOTIDE SEQUENCE [LARGE SCALE GENOMIC DNA]</scope>
    <source>
        <strain evidence="3 4">PCN9</strain>
    </source>
</reference>
<keyword evidence="1" id="KW-1133">Transmembrane helix</keyword>
<feature type="transmembrane region" description="Helical" evidence="1">
    <location>
        <begin position="158"/>
        <end position="174"/>
    </location>
</feature>
<dbReference type="PANTHER" id="PTHR35797">
    <property type="entry name" value="PROTEASE-RELATED"/>
    <property type="match status" value="1"/>
</dbReference>
<gene>
    <name evidence="3" type="ORF">GRX66_14865</name>
</gene>
<feature type="transmembrane region" description="Helical" evidence="1">
    <location>
        <begin position="255"/>
        <end position="276"/>
    </location>
</feature>
<keyword evidence="3" id="KW-0645">Protease</keyword>